<feature type="domain" description="HTH merR-type" evidence="2">
    <location>
        <begin position="1"/>
        <end position="69"/>
    </location>
</feature>
<evidence type="ECO:0000259" key="2">
    <source>
        <dbReference type="PROSITE" id="PS50937"/>
    </source>
</evidence>
<dbReference type="Proteomes" id="UP001652504">
    <property type="component" value="Unassembled WGS sequence"/>
</dbReference>
<accession>A0ABT3A688</accession>
<dbReference type="SMART" id="SM00422">
    <property type="entry name" value="HTH_MERR"/>
    <property type="match status" value="1"/>
</dbReference>
<protein>
    <submittedName>
        <fullName evidence="3">Cd(II)/Pb(II)-responsive transcriptional regulator</fullName>
    </submittedName>
</protein>
<comment type="caution">
    <text evidence="3">The sequence shown here is derived from an EMBL/GenBank/DDBJ whole genome shotgun (WGS) entry which is preliminary data.</text>
</comment>
<evidence type="ECO:0000256" key="1">
    <source>
        <dbReference type="ARBA" id="ARBA00023125"/>
    </source>
</evidence>
<dbReference type="PROSITE" id="PS00552">
    <property type="entry name" value="HTH_MERR_1"/>
    <property type="match status" value="1"/>
</dbReference>
<dbReference type="NCBIfam" id="TIGR02047">
    <property type="entry name" value="CadR-PbrR"/>
    <property type="match status" value="1"/>
</dbReference>
<dbReference type="Pfam" id="PF13411">
    <property type="entry name" value="MerR_1"/>
    <property type="match status" value="1"/>
</dbReference>
<dbReference type="InterPro" id="IPR047057">
    <property type="entry name" value="MerR_fam"/>
</dbReference>
<dbReference type="PANTHER" id="PTHR30204">
    <property type="entry name" value="REDOX-CYCLING DRUG-SENSING TRANSCRIPTIONAL ACTIVATOR SOXR"/>
    <property type="match status" value="1"/>
</dbReference>
<dbReference type="PROSITE" id="PS50937">
    <property type="entry name" value="HTH_MERR_2"/>
    <property type="match status" value="1"/>
</dbReference>
<evidence type="ECO:0000313" key="4">
    <source>
        <dbReference type="Proteomes" id="UP001652504"/>
    </source>
</evidence>
<reference evidence="3 4" key="1">
    <citation type="submission" date="2022-10" db="EMBL/GenBank/DDBJ databases">
        <title>Aestuariibacter sp. AA17 isolated from Montipora capitata coral fragment.</title>
        <authorList>
            <person name="Emsley S.A."/>
            <person name="Pfannmuller K.M."/>
            <person name="Loughran R.M."/>
            <person name="Shlafstein M."/>
            <person name="Papke E."/>
            <person name="Saw J.H."/>
            <person name="Ushijima B."/>
            <person name="Videau P."/>
        </authorList>
    </citation>
    <scope>NUCLEOTIDE SEQUENCE [LARGE SCALE GENOMIC DNA]</scope>
    <source>
        <strain evidence="3 4">AA17</strain>
    </source>
</reference>
<dbReference type="InterPro" id="IPR000551">
    <property type="entry name" value="MerR-type_HTH_dom"/>
</dbReference>
<dbReference type="SUPFAM" id="SSF46955">
    <property type="entry name" value="Putative DNA-binding domain"/>
    <property type="match status" value="1"/>
</dbReference>
<dbReference type="InterPro" id="IPR009061">
    <property type="entry name" value="DNA-bd_dom_put_sf"/>
</dbReference>
<gene>
    <name evidence="3" type="primary">cadR</name>
    <name evidence="3" type="ORF">OE749_05700</name>
</gene>
<dbReference type="CDD" id="cd04784">
    <property type="entry name" value="HTH_CadR-PbrR"/>
    <property type="match status" value="1"/>
</dbReference>
<dbReference type="InterPro" id="IPR011791">
    <property type="entry name" value="CadR-PbrR"/>
</dbReference>
<keyword evidence="4" id="KW-1185">Reference proteome</keyword>
<proteinExistence type="predicted"/>
<evidence type="ECO:0000313" key="3">
    <source>
        <dbReference type="EMBL" id="MCV2884181.1"/>
    </source>
</evidence>
<organism evidence="3 4">
    <name type="scientific">Fluctibacter corallii</name>
    <dbReference type="NCBI Taxonomy" id="2984329"/>
    <lineage>
        <taxon>Bacteria</taxon>
        <taxon>Pseudomonadati</taxon>
        <taxon>Pseudomonadota</taxon>
        <taxon>Gammaproteobacteria</taxon>
        <taxon>Alteromonadales</taxon>
        <taxon>Alteromonadaceae</taxon>
        <taxon>Fluctibacter</taxon>
    </lineage>
</organism>
<sequence>MQIGELAKQTGCSIQTIRFYERKGLLDKPSRTEGNYRLYNKAAADKLTFIKQCRALDISMKEIELLLAQKAEPKQSCASVNQLIDKHIESVDEKIYELSQLKNILQSMSAKCSDNKTIKDCGILNALER</sequence>
<dbReference type="Gene3D" id="1.10.1660.10">
    <property type="match status" value="1"/>
</dbReference>
<dbReference type="RefSeq" id="WP_263711387.1">
    <property type="nucleotide sequence ID" value="NZ_JAOWKX010000002.1"/>
</dbReference>
<dbReference type="PRINTS" id="PR00040">
    <property type="entry name" value="HTHMERR"/>
</dbReference>
<dbReference type="PANTHER" id="PTHR30204:SF92">
    <property type="entry name" value="HTH-TYPE TRANSCRIPTIONAL REGULATOR ZNTR"/>
    <property type="match status" value="1"/>
</dbReference>
<dbReference type="EMBL" id="JAOWKX010000002">
    <property type="protein sequence ID" value="MCV2884181.1"/>
    <property type="molecule type" value="Genomic_DNA"/>
</dbReference>
<name>A0ABT3A688_9ALTE</name>
<keyword evidence="1" id="KW-0238">DNA-binding</keyword>